<dbReference type="Proteomes" id="UP000246077">
    <property type="component" value="Unassembled WGS sequence"/>
</dbReference>
<gene>
    <name evidence="1" type="ORF">DKG75_01680</name>
</gene>
<name>A0A317EDL4_9PROT</name>
<dbReference type="AlphaFoldDB" id="A0A317EDL4"/>
<comment type="caution">
    <text evidence="1">The sequence shown here is derived from an EMBL/GenBank/DDBJ whole genome shotgun (WGS) entry which is preliminary data.</text>
</comment>
<sequence length="110" mass="13181">MVEYIAAELASEGYKLVEDNDFDATFARGQYESLVFEGDRVAYPAAMIWISWDGQKKQYALRTLKKIFEEKNNLPMTGYYLNQQIKFFKENCEKIKDRRYLEIYDRDDFM</sequence>
<protein>
    <submittedName>
        <fullName evidence="1">Uncharacterized protein</fullName>
    </submittedName>
</protein>
<organism evidence="1 2">
    <name type="scientific">Zavarzinia compransoris</name>
    <dbReference type="NCBI Taxonomy" id="1264899"/>
    <lineage>
        <taxon>Bacteria</taxon>
        <taxon>Pseudomonadati</taxon>
        <taxon>Pseudomonadota</taxon>
        <taxon>Alphaproteobacteria</taxon>
        <taxon>Rhodospirillales</taxon>
        <taxon>Zavarziniaceae</taxon>
        <taxon>Zavarzinia</taxon>
    </lineage>
</organism>
<accession>A0A317EDL4</accession>
<proteinExistence type="predicted"/>
<evidence type="ECO:0000313" key="1">
    <source>
        <dbReference type="EMBL" id="PWR23305.1"/>
    </source>
</evidence>
<keyword evidence="2" id="KW-1185">Reference proteome</keyword>
<dbReference type="EMBL" id="QGLF01000001">
    <property type="protein sequence ID" value="PWR23305.1"/>
    <property type="molecule type" value="Genomic_DNA"/>
</dbReference>
<evidence type="ECO:0000313" key="2">
    <source>
        <dbReference type="Proteomes" id="UP000246077"/>
    </source>
</evidence>
<reference evidence="2" key="1">
    <citation type="submission" date="2018-05" db="EMBL/GenBank/DDBJ databases">
        <title>Zavarzinia sp. HR-AS.</title>
        <authorList>
            <person name="Lee Y."/>
            <person name="Jeon C.O."/>
        </authorList>
    </citation>
    <scope>NUCLEOTIDE SEQUENCE [LARGE SCALE GENOMIC DNA]</scope>
    <source>
        <strain evidence="2">DSM 1231</strain>
    </source>
</reference>